<evidence type="ECO:0000256" key="2">
    <source>
        <dbReference type="ARBA" id="ARBA00022737"/>
    </source>
</evidence>
<sequence length="469" mass="52846">MGQARSKPHGSLTFGHLSNTVTIPPSRHDSQDNDLLLRHPSLYGLSRPNQAVHPSHPDLAICTQTHTQAHTQTQTQTQKLTPTQTRFERADSGYLGSKPSDDLVADLAYIDQTYYGRTTQLPRKVTRPIPLIALSFAEVSKVSLHQTMKIIQLSSRTLTRLNSNIGLLTTMRKLDLSYNQLTELPEEIGYLQQLEWLSVASNRLTHLPVTIAYLGSLAELDLSENRLEYLPASIGYLKKLQMLLLSTNCLRSLPVEMAGLIGLSTLDLSYNPLDVLPAEIICLQYLRRLKLDECPLLSLADVALAHNPPSLKETCARIALRHHLHTHPLSDILLKYLASSKACSCCGGPYWDTFVVRKRLIERNERSVPLEYRLCCAHWTTETDRILQMFGPLPSSSCLPPQPTLPPLLPFPHSNQRPCRPCNTDAVEEEESKKRSWRSQHKKVMNRNHSGFLNLSKLKRASSRNDKLP</sequence>
<keyword evidence="2" id="KW-0677">Repeat</keyword>
<dbReference type="PRINTS" id="PR00019">
    <property type="entry name" value="LEURICHRPT"/>
</dbReference>
<accession>A0A167KEB8</accession>
<dbReference type="GeneID" id="28999671"/>
<dbReference type="OrthoDB" id="660555at2759"/>
<reference evidence="6" key="1">
    <citation type="submission" date="2015-06" db="EMBL/GenBank/DDBJ databases">
        <title>Expansion of signal transduction pathways in fungi by whole-genome duplication.</title>
        <authorList>
            <consortium name="DOE Joint Genome Institute"/>
            <person name="Corrochano L.M."/>
            <person name="Kuo A."/>
            <person name="Marcet-Houben M."/>
            <person name="Polaino S."/>
            <person name="Salamov A."/>
            <person name="Villalobos J.M."/>
            <person name="Alvarez M.I."/>
            <person name="Avalos J."/>
            <person name="Benito E.P."/>
            <person name="Benoit I."/>
            <person name="Burger G."/>
            <person name="Camino L.P."/>
            <person name="Canovas D."/>
            <person name="Cerda-Olmedo E."/>
            <person name="Cheng J.-F."/>
            <person name="Dominguez A."/>
            <person name="Elias M."/>
            <person name="Eslava A.P."/>
            <person name="Glaser F."/>
            <person name="Grimwood J."/>
            <person name="Gutierrez G."/>
            <person name="Heitman J."/>
            <person name="Henrissat B."/>
            <person name="Iturriaga E.A."/>
            <person name="Lang B.F."/>
            <person name="Lavin J.L."/>
            <person name="Lee S."/>
            <person name="Li W."/>
            <person name="Lindquist E."/>
            <person name="Lopez-Garcia S."/>
            <person name="Luque E.M."/>
            <person name="Marcos A.T."/>
            <person name="Martin J."/>
            <person name="McCluskey K."/>
            <person name="Medina H.R."/>
            <person name="Miralles-Duran A."/>
            <person name="Miyazaki A."/>
            <person name="Munoz-Torres E."/>
            <person name="Oguiza J.A."/>
            <person name="Ohm R."/>
            <person name="Olmedo M."/>
            <person name="Orejas M."/>
            <person name="Ortiz-Castellanos L."/>
            <person name="Pisabarro A.G."/>
            <person name="Rodriguez-Romero J."/>
            <person name="Ruiz-Herrera J."/>
            <person name="Ruiz-Vazquez R."/>
            <person name="Sanz C."/>
            <person name="Schackwitz W."/>
            <person name="Schmutz J."/>
            <person name="Shahriari M."/>
            <person name="Shelest E."/>
            <person name="Silva-Franco F."/>
            <person name="Soanes D."/>
            <person name="Syed K."/>
            <person name="Tagua V.G."/>
            <person name="Talbot N.J."/>
            <person name="Thon M."/>
            <person name="De vries R.P."/>
            <person name="Wiebenga A."/>
            <person name="Yadav J.S."/>
            <person name="Braun E.L."/>
            <person name="Baker S."/>
            <person name="Garre V."/>
            <person name="Horwitz B."/>
            <person name="Torres-Martinez S."/>
            <person name="Idnurm A."/>
            <person name="Herrera-Estrella A."/>
            <person name="Gabaldon T."/>
            <person name="Grigoriev I.V."/>
        </authorList>
    </citation>
    <scope>NUCLEOTIDE SEQUENCE [LARGE SCALE GENOMIC DNA]</scope>
    <source>
        <strain evidence="6">NRRL 1555(-)</strain>
    </source>
</reference>
<dbReference type="Pfam" id="PF23598">
    <property type="entry name" value="LRR_14"/>
    <property type="match status" value="1"/>
</dbReference>
<dbReference type="STRING" id="763407.A0A167KEB8"/>
<feature type="region of interest" description="Disordered" evidence="3">
    <location>
        <begin position="1"/>
        <end position="31"/>
    </location>
</feature>
<protein>
    <recommendedName>
        <fullName evidence="4">Disease resistance R13L4/SHOC-2-like LRR domain-containing protein</fullName>
    </recommendedName>
</protein>
<dbReference type="AlphaFoldDB" id="A0A167KEB8"/>
<dbReference type="InterPro" id="IPR055414">
    <property type="entry name" value="LRR_R13L4/SHOC2-like"/>
</dbReference>
<name>A0A167KEB8_PHYB8</name>
<evidence type="ECO:0000256" key="3">
    <source>
        <dbReference type="SAM" id="MobiDB-lite"/>
    </source>
</evidence>
<evidence type="ECO:0000256" key="1">
    <source>
        <dbReference type="ARBA" id="ARBA00022614"/>
    </source>
</evidence>
<organism evidence="5 6">
    <name type="scientific">Phycomyces blakesleeanus (strain ATCC 8743b / DSM 1359 / FGSC 10004 / NBRC 33097 / NRRL 1555)</name>
    <dbReference type="NCBI Taxonomy" id="763407"/>
    <lineage>
        <taxon>Eukaryota</taxon>
        <taxon>Fungi</taxon>
        <taxon>Fungi incertae sedis</taxon>
        <taxon>Mucoromycota</taxon>
        <taxon>Mucoromycotina</taxon>
        <taxon>Mucoromycetes</taxon>
        <taxon>Mucorales</taxon>
        <taxon>Phycomycetaceae</taxon>
        <taxon>Phycomyces</taxon>
    </lineage>
</organism>
<evidence type="ECO:0000259" key="4">
    <source>
        <dbReference type="Pfam" id="PF23598"/>
    </source>
</evidence>
<dbReference type="RefSeq" id="XP_018285937.1">
    <property type="nucleotide sequence ID" value="XM_018438765.1"/>
</dbReference>
<dbReference type="InterPro" id="IPR003591">
    <property type="entry name" value="Leu-rich_rpt_typical-subtyp"/>
</dbReference>
<dbReference type="VEuPathDB" id="FungiDB:PHYBLDRAFT_183408"/>
<dbReference type="PANTHER" id="PTHR48051:SF1">
    <property type="entry name" value="RAS SUPPRESSOR PROTEIN 1"/>
    <property type="match status" value="1"/>
</dbReference>
<dbReference type="Gene3D" id="3.80.10.10">
    <property type="entry name" value="Ribonuclease Inhibitor"/>
    <property type="match status" value="1"/>
</dbReference>
<dbReference type="InterPro" id="IPR032675">
    <property type="entry name" value="LRR_dom_sf"/>
</dbReference>
<feature type="region of interest" description="Disordered" evidence="3">
    <location>
        <begin position="420"/>
        <end position="469"/>
    </location>
</feature>
<dbReference type="InParanoid" id="A0A167KEB8"/>
<dbReference type="PANTHER" id="PTHR48051">
    <property type="match status" value="1"/>
</dbReference>
<keyword evidence="6" id="KW-1185">Reference proteome</keyword>
<dbReference type="InterPro" id="IPR050216">
    <property type="entry name" value="LRR_domain-containing"/>
</dbReference>
<dbReference type="SMART" id="SM00369">
    <property type="entry name" value="LRR_TYP"/>
    <property type="match status" value="5"/>
</dbReference>
<dbReference type="SMART" id="SM00364">
    <property type="entry name" value="LRR_BAC"/>
    <property type="match status" value="4"/>
</dbReference>
<evidence type="ECO:0000313" key="6">
    <source>
        <dbReference type="Proteomes" id="UP000077315"/>
    </source>
</evidence>
<dbReference type="EMBL" id="KV440997">
    <property type="protein sequence ID" value="OAD67897.1"/>
    <property type="molecule type" value="Genomic_DNA"/>
</dbReference>
<dbReference type="GO" id="GO:0005737">
    <property type="term" value="C:cytoplasm"/>
    <property type="evidence" value="ECO:0007669"/>
    <property type="project" value="TreeGrafter"/>
</dbReference>
<dbReference type="PROSITE" id="PS51450">
    <property type="entry name" value="LRR"/>
    <property type="match status" value="2"/>
</dbReference>
<feature type="compositionally biased region" description="Basic residues" evidence="3">
    <location>
        <begin position="435"/>
        <end position="446"/>
    </location>
</feature>
<feature type="domain" description="Disease resistance R13L4/SHOC-2-like LRR" evidence="4">
    <location>
        <begin position="143"/>
        <end position="244"/>
    </location>
</feature>
<proteinExistence type="predicted"/>
<dbReference type="InterPro" id="IPR001611">
    <property type="entry name" value="Leu-rich_rpt"/>
</dbReference>
<dbReference type="SUPFAM" id="SSF52058">
    <property type="entry name" value="L domain-like"/>
    <property type="match status" value="1"/>
</dbReference>
<dbReference type="Proteomes" id="UP000077315">
    <property type="component" value="Unassembled WGS sequence"/>
</dbReference>
<keyword evidence="1" id="KW-0433">Leucine-rich repeat</keyword>
<gene>
    <name evidence="5" type="ORF">PHYBLDRAFT_183408</name>
</gene>
<evidence type="ECO:0000313" key="5">
    <source>
        <dbReference type="EMBL" id="OAD67897.1"/>
    </source>
</evidence>